<organism evidence="1 2">
    <name type="scientific">Mythimna loreyi</name>
    <dbReference type="NCBI Taxonomy" id="667449"/>
    <lineage>
        <taxon>Eukaryota</taxon>
        <taxon>Metazoa</taxon>
        <taxon>Ecdysozoa</taxon>
        <taxon>Arthropoda</taxon>
        <taxon>Hexapoda</taxon>
        <taxon>Insecta</taxon>
        <taxon>Pterygota</taxon>
        <taxon>Neoptera</taxon>
        <taxon>Endopterygota</taxon>
        <taxon>Lepidoptera</taxon>
        <taxon>Glossata</taxon>
        <taxon>Ditrysia</taxon>
        <taxon>Noctuoidea</taxon>
        <taxon>Noctuidae</taxon>
        <taxon>Noctuinae</taxon>
        <taxon>Hadenini</taxon>
        <taxon>Mythimna</taxon>
    </lineage>
</organism>
<evidence type="ECO:0000313" key="2">
    <source>
        <dbReference type="Proteomes" id="UP001231649"/>
    </source>
</evidence>
<dbReference type="EMBL" id="CM056779">
    <property type="protein sequence ID" value="KAJ8719844.1"/>
    <property type="molecule type" value="Genomic_DNA"/>
</dbReference>
<accession>A0ACC2QR90</accession>
<sequence>MPCCAVRICGNRSSEANFKTCGVTYHRFPKDPNLKEKWIDACGRKEQWFPTQNGAICSSHFEEKWFQPICKNRRLFPEAVPTLKLRLVFETPTKTGKHKINSKKTIIKPGEKRTIVEKYKVQIEKYKKVIQQHKMHIKTLQKTVQRYRKKTNVMKNILTALKNENAIREDHLWLLESDGIASSK</sequence>
<evidence type="ECO:0000313" key="1">
    <source>
        <dbReference type="EMBL" id="KAJ8719844.1"/>
    </source>
</evidence>
<protein>
    <submittedName>
        <fullName evidence="1">Uncharacterized protein</fullName>
    </submittedName>
</protein>
<name>A0ACC2QR90_9NEOP</name>
<reference evidence="1" key="1">
    <citation type="submission" date="2023-03" db="EMBL/GenBank/DDBJ databases">
        <title>Chromosome-level genomes of two armyworms, Mythimna separata and Mythimna loreyi, provide insights into the biosynthesis and reception of sex pheromones.</title>
        <authorList>
            <person name="Zhao H."/>
        </authorList>
    </citation>
    <scope>NUCLEOTIDE SEQUENCE</scope>
    <source>
        <strain evidence="1">BeijingLab</strain>
    </source>
</reference>
<comment type="caution">
    <text evidence="1">The sequence shown here is derived from an EMBL/GenBank/DDBJ whole genome shotgun (WGS) entry which is preliminary data.</text>
</comment>
<proteinExistence type="predicted"/>
<keyword evidence="2" id="KW-1185">Reference proteome</keyword>
<dbReference type="Proteomes" id="UP001231649">
    <property type="component" value="Chromosome 3"/>
</dbReference>
<gene>
    <name evidence="1" type="ORF">PYW08_012019</name>
</gene>